<dbReference type="Proteomes" id="UP001441944">
    <property type="component" value="Unassembled WGS sequence"/>
</dbReference>
<comment type="caution">
    <text evidence="1">The sequence shown here is derived from an EMBL/GenBank/DDBJ whole genome shotgun (WGS) entry which is preliminary data.</text>
</comment>
<dbReference type="InterPro" id="IPR029069">
    <property type="entry name" value="HotDog_dom_sf"/>
</dbReference>
<keyword evidence="2" id="KW-1185">Reference proteome</keyword>
<protein>
    <recommendedName>
        <fullName evidence="3">Hotdog family 3-hydroxylacyl-ACP dehydratase</fullName>
    </recommendedName>
</protein>
<accession>A0ABQ0AI99</accession>
<gene>
    <name evidence="1" type="ORF">NBRC116598_10450</name>
</gene>
<evidence type="ECO:0008006" key="3">
    <source>
        <dbReference type="Google" id="ProtNLM"/>
    </source>
</evidence>
<dbReference type="EMBL" id="BAABWU010000002">
    <property type="protein sequence ID" value="GAA6195601.1"/>
    <property type="molecule type" value="Genomic_DNA"/>
</dbReference>
<organism evidence="1 2">
    <name type="scientific">Pseudophaeobacter arcticus</name>
    <dbReference type="NCBI Taxonomy" id="385492"/>
    <lineage>
        <taxon>Bacteria</taxon>
        <taxon>Pseudomonadati</taxon>
        <taxon>Pseudomonadota</taxon>
        <taxon>Alphaproteobacteria</taxon>
        <taxon>Rhodobacterales</taxon>
        <taxon>Paracoccaceae</taxon>
        <taxon>Pseudophaeobacter</taxon>
    </lineage>
</organism>
<evidence type="ECO:0000313" key="2">
    <source>
        <dbReference type="Proteomes" id="UP001441944"/>
    </source>
</evidence>
<dbReference type="Pfam" id="PF22817">
    <property type="entry name" value="ApeP-like"/>
    <property type="match status" value="1"/>
</dbReference>
<dbReference type="InterPro" id="IPR016776">
    <property type="entry name" value="ApeP-like_dehydratase"/>
</dbReference>
<proteinExistence type="predicted"/>
<evidence type="ECO:0000313" key="1">
    <source>
        <dbReference type="EMBL" id="GAA6195601.1"/>
    </source>
</evidence>
<name>A0ABQ0AI99_9RHOB</name>
<sequence length="141" mass="15226">MTFDDVLERMPHKGAMGLIERIISVDDTVIHCLGVAHGEVDYPLRLNGILYAANLVELGAQAAAAHASIGDLKGNHTGLLIGLQNVNLLTSTVIDCSDNLHITARQLHFDGNGALYDFEISSQGQRYIEGRATLKMQGEAE</sequence>
<dbReference type="RefSeq" id="WP_353397609.1">
    <property type="nucleotide sequence ID" value="NZ_BAABWU010000002.1"/>
</dbReference>
<dbReference type="SUPFAM" id="SSF54637">
    <property type="entry name" value="Thioesterase/thiol ester dehydrase-isomerase"/>
    <property type="match status" value="1"/>
</dbReference>
<reference evidence="1 2" key="1">
    <citation type="submission" date="2024-04" db="EMBL/GenBank/DDBJ databases">
        <title>Draft genome sequence of Pseudophaeobacter arcticus NBRC 116598.</title>
        <authorList>
            <person name="Miyakawa T."/>
            <person name="Kusuya Y."/>
            <person name="Miura T."/>
        </authorList>
    </citation>
    <scope>NUCLEOTIDE SEQUENCE [LARGE SCALE GENOMIC DNA]</scope>
    <source>
        <strain evidence="1 2">SU-CL00105</strain>
    </source>
</reference>
<dbReference type="Gene3D" id="3.10.129.10">
    <property type="entry name" value="Hotdog Thioesterase"/>
    <property type="match status" value="1"/>
</dbReference>